<gene>
    <name evidence="1" type="ORF">PoB_007013000</name>
</gene>
<proteinExistence type="predicted"/>
<protein>
    <submittedName>
        <fullName evidence="1">Uncharacterized protein</fullName>
    </submittedName>
</protein>
<sequence length="96" mass="10442">MISGFEALRQARAPWRGSKPQPKDTCRSQGGFAIHCATDVPTEVTFPVDLFCAITVSSPRITRKSSLKQPIAWILSTSVRSMAISGFQAPAWQGCC</sequence>
<comment type="caution">
    <text evidence="1">The sequence shown here is derived from an EMBL/GenBank/DDBJ whole genome shotgun (WGS) entry which is preliminary data.</text>
</comment>
<dbReference type="Proteomes" id="UP000735302">
    <property type="component" value="Unassembled WGS sequence"/>
</dbReference>
<dbReference type="AlphaFoldDB" id="A0AAV4DI27"/>
<reference evidence="1 2" key="1">
    <citation type="journal article" date="2021" name="Elife">
        <title>Chloroplast acquisition without the gene transfer in kleptoplastic sea slugs, Plakobranchus ocellatus.</title>
        <authorList>
            <person name="Maeda T."/>
            <person name="Takahashi S."/>
            <person name="Yoshida T."/>
            <person name="Shimamura S."/>
            <person name="Takaki Y."/>
            <person name="Nagai Y."/>
            <person name="Toyoda A."/>
            <person name="Suzuki Y."/>
            <person name="Arimoto A."/>
            <person name="Ishii H."/>
            <person name="Satoh N."/>
            <person name="Nishiyama T."/>
            <person name="Hasebe M."/>
            <person name="Maruyama T."/>
            <person name="Minagawa J."/>
            <person name="Obokata J."/>
            <person name="Shigenobu S."/>
        </authorList>
    </citation>
    <scope>NUCLEOTIDE SEQUENCE [LARGE SCALE GENOMIC DNA]</scope>
</reference>
<accession>A0AAV4DI27</accession>
<evidence type="ECO:0000313" key="2">
    <source>
        <dbReference type="Proteomes" id="UP000735302"/>
    </source>
</evidence>
<name>A0AAV4DI27_9GAST</name>
<keyword evidence="2" id="KW-1185">Reference proteome</keyword>
<evidence type="ECO:0000313" key="1">
    <source>
        <dbReference type="EMBL" id="GFO43625.1"/>
    </source>
</evidence>
<dbReference type="EMBL" id="BLXT01007896">
    <property type="protein sequence ID" value="GFO43625.1"/>
    <property type="molecule type" value="Genomic_DNA"/>
</dbReference>
<organism evidence="1 2">
    <name type="scientific">Plakobranchus ocellatus</name>
    <dbReference type="NCBI Taxonomy" id="259542"/>
    <lineage>
        <taxon>Eukaryota</taxon>
        <taxon>Metazoa</taxon>
        <taxon>Spiralia</taxon>
        <taxon>Lophotrochozoa</taxon>
        <taxon>Mollusca</taxon>
        <taxon>Gastropoda</taxon>
        <taxon>Heterobranchia</taxon>
        <taxon>Euthyneura</taxon>
        <taxon>Panpulmonata</taxon>
        <taxon>Sacoglossa</taxon>
        <taxon>Placobranchoidea</taxon>
        <taxon>Plakobranchidae</taxon>
        <taxon>Plakobranchus</taxon>
    </lineage>
</organism>